<dbReference type="InterPro" id="IPR043726">
    <property type="entry name" value="LiaI-LiaF-like_TM1"/>
</dbReference>
<evidence type="ECO:0000259" key="2">
    <source>
        <dbReference type="Pfam" id="PF18917"/>
    </source>
</evidence>
<evidence type="ECO:0000256" key="1">
    <source>
        <dbReference type="SAM" id="Phobius"/>
    </source>
</evidence>
<feature type="domain" description="LiaI-LiaF-like transmembrane region" evidence="2">
    <location>
        <begin position="4"/>
        <end position="50"/>
    </location>
</feature>
<sequence>MRSVFGSVVLIVVGVLFLLNNLHILSFRIVGDVLRTWWPAILIALGVWGLMKKGK</sequence>
<feature type="transmembrane region" description="Helical" evidence="1">
    <location>
        <begin position="7"/>
        <end position="30"/>
    </location>
</feature>
<keyword evidence="1" id="KW-1133">Transmembrane helix</keyword>
<dbReference type="Proteomes" id="UP001331561">
    <property type="component" value="Unassembled WGS sequence"/>
</dbReference>
<proteinExistence type="predicted"/>
<keyword evidence="1" id="KW-0812">Transmembrane</keyword>
<keyword evidence="1" id="KW-0472">Membrane</keyword>
<organism evidence="3 4">
    <name type="scientific">Uliginosibacterium silvisoli</name>
    <dbReference type="NCBI Taxonomy" id="3114758"/>
    <lineage>
        <taxon>Bacteria</taxon>
        <taxon>Pseudomonadati</taxon>
        <taxon>Pseudomonadota</taxon>
        <taxon>Betaproteobacteria</taxon>
        <taxon>Rhodocyclales</taxon>
        <taxon>Zoogloeaceae</taxon>
        <taxon>Uliginosibacterium</taxon>
    </lineage>
</organism>
<gene>
    <name evidence="3" type="ORF">VVD49_12805</name>
</gene>
<dbReference type="RefSeq" id="WP_327599567.1">
    <property type="nucleotide sequence ID" value="NZ_JAYXHS010000002.1"/>
</dbReference>
<reference evidence="3 4" key="1">
    <citation type="submission" date="2024-01" db="EMBL/GenBank/DDBJ databases">
        <title>Uliginosibacterium soil sp. nov.</title>
        <authorList>
            <person name="Lv Y."/>
        </authorList>
    </citation>
    <scope>NUCLEOTIDE SEQUENCE [LARGE SCALE GENOMIC DNA]</scope>
    <source>
        <strain evidence="3 4">H3</strain>
    </source>
</reference>
<protein>
    <submittedName>
        <fullName evidence="3">DUF5668 domain-containing protein</fullName>
    </submittedName>
</protein>
<evidence type="ECO:0000313" key="3">
    <source>
        <dbReference type="EMBL" id="MEC5386608.1"/>
    </source>
</evidence>
<accession>A0ABU6K6E6</accession>
<feature type="transmembrane region" description="Helical" evidence="1">
    <location>
        <begin position="36"/>
        <end position="51"/>
    </location>
</feature>
<keyword evidence="4" id="KW-1185">Reference proteome</keyword>
<name>A0ABU6K6E6_9RHOO</name>
<dbReference type="Pfam" id="PF18917">
    <property type="entry name" value="LiaI-LiaF-like_TM1"/>
    <property type="match status" value="1"/>
</dbReference>
<comment type="caution">
    <text evidence="3">The sequence shown here is derived from an EMBL/GenBank/DDBJ whole genome shotgun (WGS) entry which is preliminary data.</text>
</comment>
<evidence type="ECO:0000313" key="4">
    <source>
        <dbReference type="Proteomes" id="UP001331561"/>
    </source>
</evidence>
<dbReference type="EMBL" id="JAYXHS010000002">
    <property type="protein sequence ID" value="MEC5386608.1"/>
    <property type="molecule type" value="Genomic_DNA"/>
</dbReference>